<keyword evidence="2" id="KW-1185">Reference proteome</keyword>
<evidence type="ECO:0000313" key="2">
    <source>
        <dbReference type="Proteomes" id="UP001164746"/>
    </source>
</evidence>
<reference evidence="1" key="1">
    <citation type="submission" date="2022-11" db="EMBL/GenBank/DDBJ databases">
        <title>Centuries of genome instability and evolution in soft-shell clam transmissible cancer (bioRxiv).</title>
        <authorList>
            <person name="Hart S.F.M."/>
            <person name="Yonemitsu M.A."/>
            <person name="Giersch R.M."/>
            <person name="Beal B.F."/>
            <person name="Arriagada G."/>
            <person name="Davis B.W."/>
            <person name="Ostrander E.A."/>
            <person name="Goff S.P."/>
            <person name="Metzger M.J."/>
        </authorList>
    </citation>
    <scope>NUCLEOTIDE SEQUENCE</scope>
    <source>
        <strain evidence="1">MELC-2E11</strain>
        <tissue evidence="1">Siphon/mantle</tissue>
    </source>
</reference>
<accession>A0ABY7EAR4</accession>
<organism evidence="1 2">
    <name type="scientific">Mya arenaria</name>
    <name type="common">Soft-shell clam</name>
    <dbReference type="NCBI Taxonomy" id="6604"/>
    <lineage>
        <taxon>Eukaryota</taxon>
        <taxon>Metazoa</taxon>
        <taxon>Spiralia</taxon>
        <taxon>Lophotrochozoa</taxon>
        <taxon>Mollusca</taxon>
        <taxon>Bivalvia</taxon>
        <taxon>Autobranchia</taxon>
        <taxon>Heteroconchia</taxon>
        <taxon>Euheterodonta</taxon>
        <taxon>Imparidentia</taxon>
        <taxon>Neoheterodontei</taxon>
        <taxon>Myida</taxon>
        <taxon>Myoidea</taxon>
        <taxon>Myidae</taxon>
        <taxon>Mya</taxon>
    </lineage>
</organism>
<protein>
    <submittedName>
        <fullName evidence="1">Uncharacterized protein</fullName>
    </submittedName>
</protein>
<proteinExistence type="predicted"/>
<name>A0ABY7EAR4_MYAAR</name>
<dbReference type="EMBL" id="CP111017">
    <property type="protein sequence ID" value="WAR07130.1"/>
    <property type="molecule type" value="Genomic_DNA"/>
</dbReference>
<dbReference type="Proteomes" id="UP001164746">
    <property type="component" value="Chromosome 6"/>
</dbReference>
<sequence>MRTPHPVSELCLLHIYEPGSARQTLTNNLVPNVDVGDASTHLLYNTRYVLATRGPADDQK</sequence>
<gene>
    <name evidence="1" type="ORF">MAR_017088</name>
</gene>
<evidence type="ECO:0000313" key="1">
    <source>
        <dbReference type="EMBL" id="WAR07130.1"/>
    </source>
</evidence>